<feature type="compositionally biased region" description="Pro residues" evidence="8">
    <location>
        <begin position="120"/>
        <end position="133"/>
    </location>
</feature>
<evidence type="ECO:0000256" key="6">
    <source>
        <dbReference type="ARBA" id="ARBA00023242"/>
    </source>
</evidence>
<sequence>MDASASDTLDNIVVNLKPKRFQCARCQRRFARLEHLQRHERTHTRERPFPCERCDSRFTRRQVPDLLIRHERLSHGNTRASSRLQKSLDKVAPSKRAVKRSRPKKTHTDNQEAPGEFASPAPPDPFSSLPPSPAYTTSGYTLGDFPNTGLEPFRPSVCRPPEGTAVDSMQLPDDATVQPTITGATQGHSANGSIDSSLDRFTGYLEANTLAAYHLPSPDTVGQDDFLFPFEPFIGSNEENDVFNRHQLQVDITYTQQASFSCFCSRLPSIQPDQQSFDANLGPPVGQSAGHRRVFDVTCDERELILQRTADFADVIPDFQLPTGLSLSRYIRGYVDGFHEHLPFLHIQSMSASTSSIELLLAMAAVGAQYCFESEKGVSLFHAARAIANERIRRRDAGLTSSFQQNNHPASASISPSQSTGIRLPSTDEPAAGNPPCDLIQTAQALLILMAMATWSKHGELLREALAIQSVLASIIREDGLRMPTSSDRDIASWEAMMSQESVIRTKYIVFCFFNLHCILYDIPPLILSSELLMKLPCTAAEFRADTAAAWEEARRCAAEPSSFQDAIRWLFSSSSPGQETATRQSSLANYVLIHGIIQHIFFVRQTARCRIDLPDSDLTQEDRASLERALRNWQLSWELSPESCLDPTSAQGPVAFNSTALLRLAHVRLAVDTGPERALGTRDPIQIANALRNAPPVKRCPNLTRALLHSAHALSIPIKIGIRLVAKTQTFIWSIQHSLSSLECALLLSKWLAAISAARWPSTDAQLTADERRILGLVKTMLDETEFAVPDEVSLDIATAARQLNIGMLRVWATVFRSSQTWRIVDVIGSSLDLYADVLEAAS</sequence>
<reference evidence="10" key="1">
    <citation type="journal article" date="2023" name="Mol. Phylogenet. Evol.">
        <title>Genome-scale phylogeny and comparative genomics of the fungal order Sordariales.</title>
        <authorList>
            <person name="Hensen N."/>
            <person name="Bonometti L."/>
            <person name="Westerberg I."/>
            <person name="Brannstrom I.O."/>
            <person name="Guillou S."/>
            <person name="Cros-Aarteil S."/>
            <person name="Calhoun S."/>
            <person name="Haridas S."/>
            <person name="Kuo A."/>
            <person name="Mondo S."/>
            <person name="Pangilinan J."/>
            <person name="Riley R."/>
            <person name="LaButti K."/>
            <person name="Andreopoulos B."/>
            <person name="Lipzen A."/>
            <person name="Chen C."/>
            <person name="Yan M."/>
            <person name="Daum C."/>
            <person name="Ng V."/>
            <person name="Clum A."/>
            <person name="Steindorff A."/>
            <person name="Ohm R.A."/>
            <person name="Martin F."/>
            <person name="Silar P."/>
            <person name="Natvig D.O."/>
            <person name="Lalanne C."/>
            <person name="Gautier V."/>
            <person name="Ament-Velasquez S.L."/>
            <person name="Kruys A."/>
            <person name="Hutchinson M.I."/>
            <person name="Powell A.J."/>
            <person name="Barry K."/>
            <person name="Miller A.N."/>
            <person name="Grigoriev I.V."/>
            <person name="Debuchy R."/>
            <person name="Gladieux P."/>
            <person name="Hiltunen Thoren M."/>
            <person name="Johannesson H."/>
        </authorList>
    </citation>
    <scope>NUCLEOTIDE SEQUENCE</scope>
    <source>
        <strain evidence="10">CBS 333.67</strain>
    </source>
</reference>
<accession>A0AAJ0GZX0</accession>
<feature type="compositionally biased region" description="Polar residues" evidence="8">
    <location>
        <begin position="75"/>
        <end position="85"/>
    </location>
</feature>
<keyword evidence="6" id="KW-0539">Nucleus</keyword>
<dbReference type="GO" id="GO:0005634">
    <property type="term" value="C:nucleus"/>
    <property type="evidence" value="ECO:0007669"/>
    <property type="project" value="UniProtKB-SubCell"/>
</dbReference>
<evidence type="ECO:0000256" key="7">
    <source>
        <dbReference type="PROSITE-ProRule" id="PRU00042"/>
    </source>
</evidence>
<dbReference type="GO" id="GO:0000785">
    <property type="term" value="C:chromatin"/>
    <property type="evidence" value="ECO:0007669"/>
    <property type="project" value="TreeGrafter"/>
</dbReference>
<dbReference type="RefSeq" id="XP_062725004.1">
    <property type="nucleotide sequence ID" value="XM_062864595.1"/>
</dbReference>
<dbReference type="AlphaFoldDB" id="A0AAJ0GZX0"/>
<feature type="region of interest" description="Disordered" evidence="8">
    <location>
        <begin position="69"/>
        <end position="143"/>
    </location>
</feature>
<dbReference type="GO" id="GO:0000981">
    <property type="term" value="F:DNA-binding transcription factor activity, RNA polymerase II-specific"/>
    <property type="evidence" value="ECO:0007669"/>
    <property type="project" value="InterPro"/>
</dbReference>
<dbReference type="InterPro" id="IPR036236">
    <property type="entry name" value="Znf_C2H2_sf"/>
</dbReference>
<dbReference type="GO" id="GO:0006351">
    <property type="term" value="P:DNA-templated transcription"/>
    <property type="evidence" value="ECO:0007669"/>
    <property type="project" value="InterPro"/>
</dbReference>
<dbReference type="Proteomes" id="UP001273166">
    <property type="component" value="Unassembled WGS sequence"/>
</dbReference>
<dbReference type="Pfam" id="PF04082">
    <property type="entry name" value="Fungal_trans"/>
    <property type="match status" value="1"/>
</dbReference>
<dbReference type="GO" id="GO:0000978">
    <property type="term" value="F:RNA polymerase II cis-regulatory region sequence-specific DNA binding"/>
    <property type="evidence" value="ECO:0007669"/>
    <property type="project" value="InterPro"/>
</dbReference>
<keyword evidence="2" id="KW-0479">Metal-binding</keyword>
<evidence type="ECO:0000259" key="9">
    <source>
        <dbReference type="PROSITE" id="PS50157"/>
    </source>
</evidence>
<evidence type="ECO:0000256" key="5">
    <source>
        <dbReference type="ARBA" id="ARBA00022833"/>
    </source>
</evidence>
<dbReference type="GO" id="GO:0008270">
    <property type="term" value="F:zinc ion binding"/>
    <property type="evidence" value="ECO:0007669"/>
    <property type="project" value="UniProtKB-KW"/>
</dbReference>
<dbReference type="InterPro" id="IPR007219">
    <property type="entry name" value="XnlR_reg_dom"/>
</dbReference>
<evidence type="ECO:0000256" key="2">
    <source>
        <dbReference type="ARBA" id="ARBA00022723"/>
    </source>
</evidence>
<dbReference type="SUPFAM" id="SSF57667">
    <property type="entry name" value="beta-beta-alpha zinc fingers"/>
    <property type="match status" value="1"/>
</dbReference>
<evidence type="ECO:0000256" key="4">
    <source>
        <dbReference type="ARBA" id="ARBA00022771"/>
    </source>
</evidence>
<protein>
    <submittedName>
        <fullName evidence="10">Zinc finger protein ADR1</fullName>
    </submittedName>
</protein>
<dbReference type="CDD" id="cd12148">
    <property type="entry name" value="fungal_TF_MHR"/>
    <property type="match status" value="1"/>
</dbReference>
<keyword evidence="4 7" id="KW-0863">Zinc-finger</keyword>
<dbReference type="InterPro" id="IPR013087">
    <property type="entry name" value="Znf_C2H2_type"/>
</dbReference>
<evidence type="ECO:0000256" key="8">
    <source>
        <dbReference type="SAM" id="MobiDB-lite"/>
    </source>
</evidence>
<reference evidence="10" key="2">
    <citation type="submission" date="2023-06" db="EMBL/GenBank/DDBJ databases">
        <authorList>
            <consortium name="Lawrence Berkeley National Laboratory"/>
            <person name="Mondo S.J."/>
            <person name="Hensen N."/>
            <person name="Bonometti L."/>
            <person name="Westerberg I."/>
            <person name="Brannstrom I.O."/>
            <person name="Guillou S."/>
            <person name="Cros-Aarteil S."/>
            <person name="Calhoun S."/>
            <person name="Haridas S."/>
            <person name="Kuo A."/>
            <person name="Pangilinan J."/>
            <person name="Riley R."/>
            <person name="Labutti K."/>
            <person name="Andreopoulos B."/>
            <person name="Lipzen A."/>
            <person name="Chen C."/>
            <person name="Yanf M."/>
            <person name="Daum C."/>
            <person name="Ng V."/>
            <person name="Clum A."/>
            <person name="Steindorff A."/>
            <person name="Ohm R."/>
            <person name="Martin F."/>
            <person name="Silar P."/>
            <person name="Natvig D."/>
            <person name="Lalanne C."/>
            <person name="Gautier V."/>
            <person name="Ament-Velasquez S.L."/>
            <person name="Kruys A."/>
            <person name="Hutchinson M.I."/>
            <person name="Powell A.J."/>
            <person name="Barry K."/>
            <person name="Miller A.N."/>
            <person name="Grigoriev I.V."/>
            <person name="Debuchy R."/>
            <person name="Gladieux P."/>
            <person name="Thoren M.H."/>
            <person name="Johannesson H."/>
        </authorList>
    </citation>
    <scope>NUCLEOTIDE SEQUENCE</scope>
    <source>
        <strain evidence="10">CBS 333.67</strain>
    </source>
</reference>
<dbReference type="PROSITE" id="PS00028">
    <property type="entry name" value="ZINC_FINGER_C2H2_1"/>
    <property type="match status" value="1"/>
</dbReference>
<proteinExistence type="predicted"/>
<dbReference type="FunFam" id="3.30.160.60:FF:000100">
    <property type="entry name" value="Zinc finger 45-like"/>
    <property type="match status" value="1"/>
</dbReference>
<gene>
    <name evidence="10" type="ORF">B0T15DRAFT_391533</name>
</gene>
<dbReference type="PANTHER" id="PTHR40626:SF10">
    <property type="entry name" value="C2H2-TYPE DOMAIN-CONTAINING PROTEIN"/>
    <property type="match status" value="1"/>
</dbReference>
<feature type="domain" description="C2H2-type" evidence="9">
    <location>
        <begin position="21"/>
        <end position="48"/>
    </location>
</feature>
<dbReference type="SMART" id="SM00355">
    <property type="entry name" value="ZnF_C2H2"/>
    <property type="match status" value="2"/>
</dbReference>
<name>A0AAJ0GZX0_9PEZI</name>
<evidence type="ECO:0000256" key="3">
    <source>
        <dbReference type="ARBA" id="ARBA00022737"/>
    </source>
</evidence>
<feature type="region of interest" description="Disordered" evidence="8">
    <location>
        <begin position="401"/>
        <end position="430"/>
    </location>
</feature>
<dbReference type="InterPro" id="IPR051059">
    <property type="entry name" value="VerF-like"/>
</dbReference>
<feature type="compositionally biased region" description="Basic residues" evidence="8">
    <location>
        <begin position="96"/>
        <end position="105"/>
    </location>
</feature>
<organism evidence="10 11">
    <name type="scientific">Chaetomium strumarium</name>
    <dbReference type="NCBI Taxonomy" id="1170767"/>
    <lineage>
        <taxon>Eukaryota</taxon>
        <taxon>Fungi</taxon>
        <taxon>Dikarya</taxon>
        <taxon>Ascomycota</taxon>
        <taxon>Pezizomycotina</taxon>
        <taxon>Sordariomycetes</taxon>
        <taxon>Sordariomycetidae</taxon>
        <taxon>Sordariales</taxon>
        <taxon>Chaetomiaceae</taxon>
        <taxon>Chaetomium</taxon>
    </lineage>
</organism>
<comment type="subcellular location">
    <subcellularLocation>
        <location evidence="1">Nucleus</location>
    </subcellularLocation>
</comment>
<keyword evidence="11" id="KW-1185">Reference proteome</keyword>
<keyword evidence="5" id="KW-0862">Zinc</keyword>
<feature type="compositionally biased region" description="Polar residues" evidence="8">
    <location>
        <begin position="401"/>
        <end position="421"/>
    </location>
</feature>
<evidence type="ECO:0000313" key="11">
    <source>
        <dbReference type="Proteomes" id="UP001273166"/>
    </source>
</evidence>
<dbReference type="Gene3D" id="3.30.160.60">
    <property type="entry name" value="Classic Zinc Finger"/>
    <property type="match status" value="2"/>
</dbReference>
<dbReference type="GeneID" id="87883424"/>
<evidence type="ECO:0000313" key="10">
    <source>
        <dbReference type="EMBL" id="KAK3309224.1"/>
    </source>
</evidence>
<dbReference type="EMBL" id="JAUDZG010000002">
    <property type="protein sequence ID" value="KAK3309224.1"/>
    <property type="molecule type" value="Genomic_DNA"/>
</dbReference>
<comment type="caution">
    <text evidence="10">The sequence shown here is derived from an EMBL/GenBank/DDBJ whole genome shotgun (WGS) entry which is preliminary data.</text>
</comment>
<dbReference type="PANTHER" id="PTHR40626">
    <property type="entry name" value="MIP31509P"/>
    <property type="match status" value="1"/>
</dbReference>
<dbReference type="PROSITE" id="PS50157">
    <property type="entry name" value="ZINC_FINGER_C2H2_2"/>
    <property type="match status" value="1"/>
</dbReference>
<keyword evidence="3" id="KW-0677">Repeat</keyword>
<evidence type="ECO:0000256" key="1">
    <source>
        <dbReference type="ARBA" id="ARBA00004123"/>
    </source>
</evidence>